<dbReference type="AlphaFoldDB" id="A0A9Q3HMR9"/>
<keyword evidence="3" id="KW-1185">Reference proteome</keyword>
<evidence type="ECO:0000256" key="1">
    <source>
        <dbReference type="SAM" id="MobiDB-lite"/>
    </source>
</evidence>
<gene>
    <name evidence="2" type="ORF">O181_048209</name>
</gene>
<reference evidence="2" key="1">
    <citation type="submission" date="2021-03" db="EMBL/GenBank/DDBJ databases">
        <title>Draft genome sequence of rust myrtle Austropuccinia psidii MF-1, a brazilian biotype.</title>
        <authorList>
            <person name="Quecine M.C."/>
            <person name="Pachon D.M.R."/>
            <person name="Bonatelli M.L."/>
            <person name="Correr F.H."/>
            <person name="Franceschini L.M."/>
            <person name="Leite T.F."/>
            <person name="Margarido G.R.A."/>
            <person name="Almeida C.A."/>
            <person name="Ferrarezi J.A."/>
            <person name="Labate C.A."/>
        </authorList>
    </citation>
    <scope>NUCLEOTIDE SEQUENCE</scope>
    <source>
        <strain evidence="2">MF-1</strain>
    </source>
</reference>
<proteinExistence type="predicted"/>
<name>A0A9Q3HMR9_9BASI</name>
<organism evidence="2 3">
    <name type="scientific">Austropuccinia psidii MF-1</name>
    <dbReference type="NCBI Taxonomy" id="1389203"/>
    <lineage>
        <taxon>Eukaryota</taxon>
        <taxon>Fungi</taxon>
        <taxon>Dikarya</taxon>
        <taxon>Basidiomycota</taxon>
        <taxon>Pucciniomycotina</taxon>
        <taxon>Pucciniomycetes</taxon>
        <taxon>Pucciniales</taxon>
        <taxon>Sphaerophragmiaceae</taxon>
        <taxon>Austropuccinia</taxon>
    </lineage>
</organism>
<evidence type="ECO:0000313" key="2">
    <source>
        <dbReference type="EMBL" id="MBW0508494.1"/>
    </source>
</evidence>
<evidence type="ECO:0000313" key="3">
    <source>
        <dbReference type="Proteomes" id="UP000765509"/>
    </source>
</evidence>
<feature type="compositionally biased region" description="Polar residues" evidence="1">
    <location>
        <begin position="53"/>
        <end position="68"/>
    </location>
</feature>
<feature type="region of interest" description="Disordered" evidence="1">
    <location>
        <begin position="1"/>
        <end position="68"/>
    </location>
</feature>
<protein>
    <submittedName>
        <fullName evidence="2">Uncharacterized protein</fullName>
    </submittedName>
</protein>
<comment type="caution">
    <text evidence="2">The sequence shown here is derived from an EMBL/GenBank/DDBJ whole genome shotgun (WGS) entry which is preliminary data.</text>
</comment>
<accession>A0A9Q3HMR9</accession>
<dbReference type="EMBL" id="AVOT02020353">
    <property type="protein sequence ID" value="MBW0508494.1"/>
    <property type="molecule type" value="Genomic_DNA"/>
</dbReference>
<dbReference type="Proteomes" id="UP000765509">
    <property type="component" value="Unassembled WGS sequence"/>
</dbReference>
<sequence>MEHGQQEVQPAIPLGRTWSKLPGDLSQRDRLQRPYGNHQRRTTDPERAYSDSFRLTRSRPNQLSSGFTPLRNQQISCQESPFFTIPGSFQENIRTQGQKQDLFQPKAERVRLNDSEAVEFGEKSVQEPEVAIHNSSISSPINKNITPNQIEHNIVTPESNLNRDALWLQMSQYAEQTQKQFAELEAIHERMKKLTASMDKIVTNVRAEHAQLSKASEGTNKRLNLVLEKQHHSKRCRDCLDQDINKLLNFYHNMQPKTQGHVMDNPYHHKYIKPNAFWRIRQDIHLNTKMERARLILRRKH</sequence>